<feature type="domain" description="HTH araC/xylS-type" evidence="6">
    <location>
        <begin position="210"/>
        <end position="311"/>
    </location>
</feature>
<evidence type="ECO:0000259" key="6">
    <source>
        <dbReference type="PROSITE" id="PS01124"/>
    </source>
</evidence>
<name>A0A178LB25_9PSED</name>
<evidence type="ECO:0000313" key="7">
    <source>
        <dbReference type="EMBL" id="OAN27171.1"/>
    </source>
</evidence>
<dbReference type="InterPro" id="IPR035418">
    <property type="entry name" value="AraC-bd_2"/>
</dbReference>
<sequence>MDTGTASGDTFDGWLHSLHGACGARFQAERGLGGALFIGQVRPGCLAGLEQVQIRTNATRIARRLPAGAQDGDRHCFLVLQGSGRSLVHQFDRTLALEPGDLALVDSAADFEVEPQGLMEHLSLHLPRREVLAHLTGDQLTFGKVARHTLSGRTLLSFYRELLAIEGAVPVRADEQSALQEVILALLGPALTAEPAAKGLALQPAALQRRGAEAFILERLHDASLSPAQVAEGIGVSLRQLYRLFAEDAMGISEWIRHRRLARCAADLRDGSQDHLPITEIAFRWGFSDAAHFSRAFKQQFGVAPRDYRGARVLVA</sequence>
<organism evidence="7 8">
    <name type="scientific">Pseudomonas oryzihabitans</name>
    <dbReference type="NCBI Taxonomy" id="47885"/>
    <lineage>
        <taxon>Bacteria</taxon>
        <taxon>Pseudomonadati</taxon>
        <taxon>Pseudomonadota</taxon>
        <taxon>Gammaproteobacteria</taxon>
        <taxon>Pseudomonadales</taxon>
        <taxon>Pseudomonadaceae</taxon>
        <taxon>Pseudomonas</taxon>
    </lineage>
</organism>
<dbReference type="EMBL" id="LWCR01000029">
    <property type="protein sequence ID" value="OAN27171.1"/>
    <property type="molecule type" value="Genomic_DNA"/>
</dbReference>
<dbReference type="InterPro" id="IPR018060">
    <property type="entry name" value="HTH_AraC"/>
</dbReference>
<dbReference type="InterPro" id="IPR050204">
    <property type="entry name" value="AraC_XylS_family_regulators"/>
</dbReference>
<accession>A0A178LB25</accession>
<dbReference type="PANTHER" id="PTHR46796:SF6">
    <property type="entry name" value="ARAC SUBFAMILY"/>
    <property type="match status" value="1"/>
</dbReference>
<keyword evidence="3" id="KW-0010">Activator</keyword>
<dbReference type="Gene3D" id="1.10.10.60">
    <property type="entry name" value="Homeodomain-like"/>
    <property type="match status" value="1"/>
</dbReference>
<dbReference type="AlphaFoldDB" id="A0A178LB25"/>
<evidence type="ECO:0000256" key="2">
    <source>
        <dbReference type="ARBA" id="ARBA00023125"/>
    </source>
</evidence>
<dbReference type="PROSITE" id="PS01124">
    <property type="entry name" value="HTH_ARAC_FAMILY_2"/>
    <property type="match status" value="1"/>
</dbReference>
<dbReference type="OrthoDB" id="2547276at2"/>
<dbReference type="InterPro" id="IPR009057">
    <property type="entry name" value="Homeodomain-like_sf"/>
</dbReference>
<dbReference type="NCBIfam" id="NF007243">
    <property type="entry name" value="PRK09685.1"/>
    <property type="match status" value="1"/>
</dbReference>
<keyword evidence="2" id="KW-0238">DNA-binding</keyword>
<comment type="caution">
    <text evidence="7">The sequence shown here is derived from an EMBL/GenBank/DDBJ whole genome shotgun (WGS) entry which is preliminary data.</text>
</comment>
<dbReference type="Pfam" id="PF14525">
    <property type="entry name" value="AraC_binding_2"/>
    <property type="match status" value="1"/>
</dbReference>
<comment type="function">
    <text evidence="5">Regulatory protein of the TOL plasmid xyl operons. XylS activates the xylXYZLTEGFJQKIH operon required for the degradation of toluene, m-xylene and p-xylene.</text>
</comment>
<dbReference type="SMART" id="SM00342">
    <property type="entry name" value="HTH_ARAC"/>
    <property type="match status" value="1"/>
</dbReference>
<keyword evidence="4" id="KW-0804">Transcription</keyword>
<dbReference type="Pfam" id="PF12833">
    <property type="entry name" value="HTH_18"/>
    <property type="match status" value="1"/>
</dbReference>
<dbReference type="PRINTS" id="PR00032">
    <property type="entry name" value="HTHARAC"/>
</dbReference>
<dbReference type="SUPFAM" id="SSF46689">
    <property type="entry name" value="Homeodomain-like"/>
    <property type="match status" value="1"/>
</dbReference>
<evidence type="ECO:0000256" key="5">
    <source>
        <dbReference type="ARBA" id="ARBA00037345"/>
    </source>
</evidence>
<gene>
    <name evidence="7" type="ORF">A4V15_22025</name>
</gene>
<evidence type="ECO:0000313" key="8">
    <source>
        <dbReference type="Proteomes" id="UP000078356"/>
    </source>
</evidence>
<keyword evidence="1" id="KW-0805">Transcription regulation</keyword>
<dbReference type="PANTHER" id="PTHR46796">
    <property type="entry name" value="HTH-TYPE TRANSCRIPTIONAL ACTIVATOR RHAS-RELATED"/>
    <property type="match status" value="1"/>
</dbReference>
<reference evidence="7 8" key="1">
    <citation type="submission" date="2016-04" db="EMBL/GenBank/DDBJ databases">
        <title>Draft Genome Sequences of Staphylococcus capitis Strain H36, S. capitis Strain H65, S. cohnii Strain H62, S. hominis Strain H69, Mycobacterium iranicum Strain H39, Plantibacter sp. Strain H53, Pseudomonas oryzihabitans Strain H72, and Microbacterium sp. Strain H83, isolated from residential settings.</title>
        <authorList>
            <person name="Lymperopoulou D."/>
            <person name="Adams R.I."/>
            <person name="Lindow S."/>
            <person name="Coil D.A."/>
            <person name="Jospin G."/>
            <person name="Eisen J.A."/>
        </authorList>
    </citation>
    <scope>NUCLEOTIDE SEQUENCE [LARGE SCALE GENOMIC DNA]</scope>
    <source>
        <strain evidence="7 8">H72</strain>
    </source>
</reference>
<dbReference type="GO" id="GO:0043565">
    <property type="term" value="F:sequence-specific DNA binding"/>
    <property type="evidence" value="ECO:0007669"/>
    <property type="project" value="InterPro"/>
</dbReference>
<proteinExistence type="predicted"/>
<dbReference type="InterPro" id="IPR020449">
    <property type="entry name" value="Tscrpt_reg_AraC-type_HTH"/>
</dbReference>
<dbReference type="Proteomes" id="UP000078356">
    <property type="component" value="Unassembled WGS sequence"/>
</dbReference>
<evidence type="ECO:0000256" key="3">
    <source>
        <dbReference type="ARBA" id="ARBA00023159"/>
    </source>
</evidence>
<dbReference type="RefSeq" id="WP_064308552.1">
    <property type="nucleotide sequence ID" value="NZ_LWCR01000029.1"/>
</dbReference>
<dbReference type="GO" id="GO:0003700">
    <property type="term" value="F:DNA-binding transcription factor activity"/>
    <property type="evidence" value="ECO:0007669"/>
    <property type="project" value="InterPro"/>
</dbReference>
<evidence type="ECO:0000256" key="1">
    <source>
        <dbReference type="ARBA" id="ARBA00023015"/>
    </source>
</evidence>
<protein>
    <submittedName>
        <fullName evidence="7">Transcriptional regulator</fullName>
    </submittedName>
</protein>
<evidence type="ECO:0000256" key="4">
    <source>
        <dbReference type="ARBA" id="ARBA00023163"/>
    </source>
</evidence>